<feature type="compositionally biased region" description="Basic residues" evidence="4">
    <location>
        <begin position="442"/>
        <end position="451"/>
    </location>
</feature>
<keyword evidence="7" id="KW-1185">Reference proteome</keyword>
<evidence type="ECO:0000256" key="2">
    <source>
        <dbReference type="ARBA" id="ARBA00024341"/>
    </source>
</evidence>
<evidence type="ECO:0000313" key="7">
    <source>
        <dbReference type="Proteomes" id="UP001327560"/>
    </source>
</evidence>
<dbReference type="InterPro" id="IPR025064">
    <property type="entry name" value="DUF4005"/>
</dbReference>
<dbReference type="AlphaFoldDB" id="A0AAQ3KGD4"/>
<accession>A0AAQ3KGD4</accession>
<dbReference type="Gene3D" id="1.20.5.190">
    <property type="match status" value="1"/>
</dbReference>
<dbReference type="Proteomes" id="UP001327560">
    <property type="component" value="Chromosome 5"/>
</dbReference>
<dbReference type="PANTHER" id="PTHR32295:SF33">
    <property type="entry name" value="PROTEIN IQ-DOMAIN 21"/>
    <property type="match status" value="1"/>
</dbReference>
<evidence type="ECO:0000256" key="4">
    <source>
        <dbReference type="SAM" id="MobiDB-lite"/>
    </source>
</evidence>
<dbReference type="EMBL" id="CP136894">
    <property type="protein sequence ID" value="WOL08365.1"/>
    <property type="molecule type" value="Genomic_DNA"/>
</dbReference>
<evidence type="ECO:0000256" key="1">
    <source>
        <dbReference type="ARBA" id="ARBA00022860"/>
    </source>
</evidence>
<dbReference type="InterPro" id="IPR000048">
    <property type="entry name" value="IQ_motif_EF-hand-BS"/>
</dbReference>
<dbReference type="PROSITE" id="PS50096">
    <property type="entry name" value="IQ"/>
    <property type="match status" value="2"/>
</dbReference>
<reference evidence="6 7" key="1">
    <citation type="submission" date="2023-10" db="EMBL/GenBank/DDBJ databases">
        <title>Chromosome-scale genome assembly provides insights into flower coloration mechanisms of Canna indica.</title>
        <authorList>
            <person name="Li C."/>
        </authorList>
    </citation>
    <scope>NUCLEOTIDE SEQUENCE [LARGE SCALE GENOMIC DNA]</scope>
    <source>
        <tissue evidence="6">Flower</tissue>
    </source>
</reference>
<name>A0AAQ3KGD4_9LILI</name>
<evidence type="ECO:0000256" key="3">
    <source>
        <dbReference type="ARBA" id="ARBA00024378"/>
    </source>
</evidence>
<feature type="domain" description="DUF4005" evidence="5">
    <location>
        <begin position="339"/>
        <end position="389"/>
    </location>
</feature>
<feature type="region of interest" description="Disordered" evidence="4">
    <location>
        <begin position="44"/>
        <end position="66"/>
    </location>
</feature>
<evidence type="ECO:0000259" key="5">
    <source>
        <dbReference type="Pfam" id="PF13178"/>
    </source>
</evidence>
<gene>
    <name evidence="6" type="ORF">Cni_G17118</name>
</gene>
<dbReference type="Pfam" id="PF00612">
    <property type="entry name" value="IQ"/>
    <property type="match status" value="2"/>
</dbReference>
<dbReference type="SMART" id="SM00015">
    <property type="entry name" value="IQ"/>
    <property type="match status" value="2"/>
</dbReference>
<dbReference type="Pfam" id="PF13178">
    <property type="entry name" value="DUF4005"/>
    <property type="match status" value="1"/>
</dbReference>
<feature type="region of interest" description="Disordered" evidence="4">
    <location>
        <begin position="354"/>
        <end position="451"/>
    </location>
</feature>
<organism evidence="6 7">
    <name type="scientific">Canna indica</name>
    <name type="common">Indian-shot</name>
    <dbReference type="NCBI Taxonomy" id="4628"/>
    <lineage>
        <taxon>Eukaryota</taxon>
        <taxon>Viridiplantae</taxon>
        <taxon>Streptophyta</taxon>
        <taxon>Embryophyta</taxon>
        <taxon>Tracheophyta</taxon>
        <taxon>Spermatophyta</taxon>
        <taxon>Magnoliopsida</taxon>
        <taxon>Liliopsida</taxon>
        <taxon>Zingiberales</taxon>
        <taxon>Cannaceae</taxon>
        <taxon>Canna</taxon>
    </lineage>
</organism>
<comment type="similarity">
    <text evidence="2">Belongs to the IQD family.</text>
</comment>
<keyword evidence="1" id="KW-0112">Calmodulin-binding</keyword>
<comment type="subunit">
    <text evidence="3">Binds to multiple calmodulin (CaM) in the presence of Ca(2+) and CaM-like proteins.</text>
</comment>
<sequence>MGKKKSWLLTVRKVFKPKDSSLNHQRERERDPAAEAEAEIVSVEHFPAETSPEATTNHEGGDAWEGELDDGREVVEREKAIAAATRAAAAAAEAAARVVRLAGCARPSREERAAVVIQSFYRGYLARRALRALRGLVRLQALVRGHHVRKQAHVTLRCMHSLVRVQALVRARRLQLAGHRNLLFSPSPSHATAYHLRYPKRRAGSRDDHLRLMEEDADDEEEAGHRPIYIKSPLTEWDARQQSLDAIAANSQRRHAAAVRRERALAYAYTYQQQQQWQLNNEKPQWGWNWLEKWMAVPPPQPVSSYVTATAMDGLSEKTVEMDPGRGSPINPMHYSYDVTDDSVRPPAVPSYMAATQSTRAKVRGQAPPASKPRLNTSTRRARQGAVADSSSSGGGTSVTMNLTARSPGHMGAGFNVQTRRHTGYSPDSSGGGDDRTPPHGGRGRRTFVNV</sequence>
<dbReference type="PANTHER" id="PTHR32295">
    <property type="entry name" value="IQ-DOMAIN 5-RELATED"/>
    <property type="match status" value="1"/>
</dbReference>
<dbReference type="GO" id="GO:0005516">
    <property type="term" value="F:calmodulin binding"/>
    <property type="evidence" value="ECO:0007669"/>
    <property type="project" value="UniProtKB-KW"/>
</dbReference>
<evidence type="ECO:0000313" key="6">
    <source>
        <dbReference type="EMBL" id="WOL08365.1"/>
    </source>
</evidence>
<proteinExistence type="inferred from homology"/>
<protein>
    <submittedName>
        <fullName evidence="6">Protein IQ-DOMAIN 1-like isoform X2</fullName>
    </submittedName>
</protein>